<accession>A0A5E4F6W8</accession>
<dbReference type="EMBL" id="CABIKO010000074">
    <property type="protein sequence ID" value="VVA23745.1"/>
    <property type="molecule type" value="Genomic_DNA"/>
</dbReference>
<feature type="non-terminal residue" evidence="1">
    <location>
        <position position="1"/>
    </location>
</feature>
<feature type="non-terminal residue" evidence="1">
    <location>
        <position position="102"/>
    </location>
</feature>
<protein>
    <submittedName>
        <fullName evidence="1">PREDICTED: Transposon TX1</fullName>
    </submittedName>
</protein>
<name>A0A5E4F6W8_PRUDU</name>
<proteinExistence type="predicted"/>
<gene>
    <name evidence="1" type="ORF">ALMOND_2B017185</name>
</gene>
<dbReference type="InParanoid" id="A0A5E4F6W8"/>
<dbReference type="Proteomes" id="UP000327085">
    <property type="component" value="Chromosome 6"/>
</dbReference>
<organism evidence="1 2">
    <name type="scientific">Prunus dulcis</name>
    <name type="common">Almond</name>
    <name type="synonym">Amygdalus dulcis</name>
    <dbReference type="NCBI Taxonomy" id="3755"/>
    <lineage>
        <taxon>Eukaryota</taxon>
        <taxon>Viridiplantae</taxon>
        <taxon>Streptophyta</taxon>
        <taxon>Embryophyta</taxon>
        <taxon>Tracheophyta</taxon>
        <taxon>Spermatophyta</taxon>
        <taxon>Magnoliopsida</taxon>
        <taxon>eudicotyledons</taxon>
        <taxon>Gunneridae</taxon>
        <taxon>Pentapetalae</taxon>
        <taxon>rosids</taxon>
        <taxon>fabids</taxon>
        <taxon>Rosales</taxon>
        <taxon>Rosaceae</taxon>
        <taxon>Amygdaloideae</taxon>
        <taxon>Amygdaleae</taxon>
        <taxon>Prunus</taxon>
    </lineage>
</organism>
<reference evidence="2" key="1">
    <citation type="journal article" date="2020" name="Plant J.">
        <title>Transposons played a major role in the diversification between the closely related almond and peach genomes: results from the almond genome sequence.</title>
        <authorList>
            <person name="Alioto T."/>
            <person name="Alexiou K.G."/>
            <person name="Bardil A."/>
            <person name="Barteri F."/>
            <person name="Castanera R."/>
            <person name="Cruz F."/>
            <person name="Dhingra A."/>
            <person name="Duval H."/>
            <person name="Fernandez I Marti A."/>
            <person name="Frias L."/>
            <person name="Galan B."/>
            <person name="Garcia J.L."/>
            <person name="Howad W."/>
            <person name="Gomez-Garrido J."/>
            <person name="Gut M."/>
            <person name="Julca I."/>
            <person name="Morata J."/>
            <person name="Puigdomenech P."/>
            <person name="Ribeca P."/>
            <person name="Rubio Cabetas M.J."/>
            <person name="Vlasova A."/>
            <person name="Wirthensohn M."/>
            <person name="Garcia-Mas J."/>
            <person name="Gabaldon T."/>
            <person name="Casacuberta J.M."/>
            <person name="Arus P."/>
        </authorList>
    </citation>
    <scope>NUCLEOTIDE SEQUENCE [LARGE SCALE GENOMIC DNA]</scope>
    <source>
        <strain evidence="2">cv. Texas</strain>
    </source>
</reference>
<dbReference type="Gramene" id="VVA23745">
    <property type="protein sequence ID" value="VVA23745"/>
    <property type="gene ID" value="Prudul26B017185"/>
</dbReference>
<evidence type="ECO:0000313" key="1">
    <source>
        <dbReference type="EMBL" id="VVA23745.1"/>
    </source>
</evidence>
<sequence length="102" mass="11852">MFWLQKSRNTWLKEGDRNTKFFHLSTIIRRRRNKLEGLTNDAGYFPQLEHSECTRLNGEVSDVEIHSSLFAIGGLKTPGPDGFPALFYQKYWDLCSKDILSL</sequence>
<dbReference type="OMA" id="CANDSWF"/>
<dbReference type="AlphaFoldDB" id="A0A5E4F6W8"/>
<evidence type="ECO:0000313" key="2">
    <source>
        <dbReference type="Proteomes" id="UP000327085"/>
    </source>
</evidence>